<gene>
    <name evidence="2" type="ORF">AV530_015345</name>
</gene>
<protein>
    <submittedName>
        <fullName evidence="2">Uncharacterized protein</fullName>
    </submittedName>
</protein>
<dbReference type="Proteomes" id="UP000190648">
    <property type="component" value="Unassembled WGS sequence"/>
</dbReference>
<sequence length="139" mass="14326">MKFLHAQPNRLCERYLAKVKALLRQELSAANGAAPASNGCSKNGAYGSDDDSERAGGDGDEDGAGEGEEAAGSSSSSSAPTAPARKARRSRSNGDGKKSPGRSRVTRSSGRQPTILSLFSKRSVRGCGDHGDAVTTGTR</sequence>
<dbReference type="AlphaFoldDB" id="A0A1V4KMS0"/>
<feature type="region of interest" description="Disordered" evidence="1">
    <location>
        <begin position="30"/>
        <end position="139"/>
    </location>
</feature>
<evidence type="ECO:0000313" key="2">
    <source>
        <dbReference type="EMBL" id="OPJ85715.1"/>
    </source>
</evidence>
<accession>A0A1V4KMS0</accession>
<dbReference type="OrthoDB" id="5376140at2759"/>
<dbReference type="EMBL" id="LSYS01002766">
    <property type="protein sequence ID" value="OPJ85715.1"/>
    <property type="molecule type" value="Genomic_DNA"/>
</dbReference>
<name>A0A1V4KMS0_PATFA</name>
<organism evidence="2 3">
    <name type="scientific">Patagioenas fasciata monilis</name>
    <dbReference type="NCBI Taxonomy" id="372326"/>
    <lineage>
        <taxon>Eukaryota</taxon>
        <taxon>Metazoa</taxon>
        <taxon>Chordata</taxon>
        <taxon>Craniata</taxon>
        <taxon>Vertebrata</taxon>
        <taxon>Euteleostomi</taxon>
        <taxon>Archelosauria</taxon>
        <taxon>Archosauria</taxon>
        <taxon>Dinosauria</taxon>
        <taxon>Saurischia</taxon>
        <taxon>Theropoda</taxon>
        <taxon>Coelurosauria</taxon>
        <taxon>Aves</taxon>
        <taxon>Neognathae</taxon>
        <taxon>Neoaves</taxon>
        <taxon>Columbimorphae</taxon>
        <taxon>Columbiformes</taxon>
        <taxon>Columbidae</taxon>
        <taxon>Patagioenas</taxon>
    </lineage>
</organism>
<proteinExistence type="predicted"/>
<feature type="compositionally biased region" description="Low complexity" evidence="1">
    <location>
        <begin position="30"/>
        <end position="39"/>
    </location>
</feature>
<reference evidence="2 3" key="1">
    <citation type="submission" date="2016-02" db="EMBL/GenBank/DDBJ databases">
        <title>Band-tailed pigeon sequencing and assembly.</title>
        <authorList>
            <person name="Soares A.E."/>
            <person name="Novak B.J."/>
            <person name="Rice E.S."/>
            <person name="O'Connell B."/>
            <person name="Chang D."/>
            <person name="Weber S."/>
            <person name="Shapiro B."/>
        </authorList>
    </citation>
    <scope>NUCLEOTIDE SEQUENCE [LARGE SCALE GENOMIC DNA]</scope>
    <source>
        <strain evidence="2">BTP2013</strain>
        <tissue evidence="2">Blood</tissue>
    </source>
</reference>
<comment type="caution">
    <text evidence="2">The sequence shown here is derived from an EMBL/GenBank/DDBJ whole genome shotgun (WGS) entry which is preliminary data.</text>
</comment>
<evidence type="ECO:0000256" key="1">
    <source>
        <dbReference type="SAM" id="MobiDB-lite"/>
    </source>
</evidence>
<feature type="compositionally biased region" description="Low complexity" evidence="1">
    <location>
        <begin position="70"/>
        <end position="79"/>
    </location>
</feature>
<feature type="compositionally biased region" description="Polar residues" evidence="1">
    <location>
        <begin position="106"/>
        <end position="117"/>
    </location>
</feature>
<dbReference type="STRING" id="372326.A0A1V4KMS0"/>
<keyword evidence="3" id="KW-1185">Reference proteome</keyword>
<evidence type="ECO:0000313" key="3">
    <source>
        <dbReference type="Proteomes" id="UP000190648"/>
    </source>
</evidence>
<feature type="compositionally biased region" description="Acidic residues" evidence="1">
    <location>
        <begin position="48"/>
        <end position="69"/>
    </location>
</feature>